<feature type="compositionally biased region" description="Polar residues" evidence="1">
    <location>
        <begin position="1"/>
        <end position="41"/>
    </location>
</feature>
<evidence type="ECO:0000313" key="3">
    <source>
        <dbReference type="Proteomes" id="UP001430848"/>
    </source>
</evidence>
<reference evidence="2 3" key="1">
    <citation type="submission" date="2024-02" db="EMBL/GenBank/DDBJ databases">
        <title>De novo assembly and annotation of 12 fungi associated with fruit tree decline syndrome in Ontario, Canada.</title>
        <authorList>
            <person name="Sulman M."/>
            <person name="Ellouze W."/>
            <person name="Ilyukhin E."/>
        </authorList>
    </citation>
    <scope>NUCLEOTIDE SEQUENCE [LARGE SCALE GENOMIC DNA]</scope>
    <source>
        <strain evidence="2 3">M169</strain>
    </source>
</reference>
<organism evidence="2 3">
    <name type="scientific">Diaporthe eres</name>
    <name type="common">Phomopsis oblonga</name>
    <dbReference type="NCBI Taxonomy" id="83184"/>
    <lineage>
        <taxon>Eukaryota</taxon>
        <taxon>Fungi</taxon>
        <taxon>Dikarya</taxon>
        <taxon>Ascomycota</taxon>
        <taxon>Pezizomycotina</taxon>
        <taxon>Sordariomycetes</taxon>
        <taxon>Sordariomycetidae</taxon>
        <taxon>Diaporthales</taxon>
        <taxon>Diaporthaceae</taxon>
        <taxon>Diaporthe</taxon>
        <taxon>Diaporthe eres species complex</taxon>
    </lineage>
</organism>
<feature type="region of interest" description="Disordered" evidence="1">
    <location>
        <begin position="1"/>
        <end position="127"/>
    </location>
</feature>
<dbReference type="EMBL" id="JAKNSF020000015">
    <property type="protein sequence ID" value="KAK7734897.1"/>
    <property type="molecule type" value="Genomic_DNA"/>
</dbReference>
<name>A0ABR1PEH1_DIAER</name>
<evidence type="ECO:0000256" key="1">
    <source>
        <dbReference type="SAM" id="MobiDB-lite"/>
    </source>
</evidence>
<protein>
    <submittedName>
        <fullName evidence="2">Uncharacterized protein</fullName>
    </submittedName>
</protein>
<evidence type="ECO:0000313" key="2">
    <source>
        <dbReference type="EMBL" id="KAK7734897.1"/>
    </source>
</evidence>
<sequence>MYGAGNNQRSYETVASGSGTSQEPAGYQTDPTSSDNSSIERQQPRRQPEPINDYGIGFSQTPEYQTSSFTVASPGSAQYGYQNDGGPPSVPRKDGAILRKPTTQESQQRPDTGEKRKSWFKRLSKGL</sequence>
<dbReference type="Proteomes" id="UP001430848">
    <property type="component" value="Unassembled WGS sequence"/>
</dbReference>
<comment type="caution">
    <text evidence="2">The sequence shown here is derived from an EMBL/GenBank/DDBJ whole genome shotgun (WGS) entry which is preliminary data.</text>
</comment>
<gene>
    <name evidence="2" type="ORF">SLS63_004318</name>
</gene>
<feature type="compositionally biased region" description="Basic residues" evidence="1">
    <location>
        <begin position="118"/>
        <end position="127"/>
    </location>
</feature>
<accession>A0ABR1PEH1</accession>
<feature type="compositionally biased region" description="Polar residues" evidence="1">
    <location>
        <begin position="101"/>
        <end position="110"/>
    </location>
</feature>
<feature type="compositionally biased region" description="Polar residues" evidence="1">
    <location>
        <begin position="58"/>
        <end position="81"/>
    </location>
</feature>
<proteinExistence type="predicted"/>
<keyword evidence="3" id="KW-1185">Reference proteome</keyword>